<feature type="transmembrane region" description="Helical" evidence="1">
    <location>
        <begin position="6"/>
        <end position="27"/>
    </location>
</feature>
<dbReference type="GO" id="GO:0009245">
    <property type="term" value="P:lipid A biosynthetic process"/>
    <property type="evidence" value="ECO:0007669"/>
    <property type="project" value="InterPro"/>
</dbReference>
<dbReference type="EMBL" id="JRWG01000005">
    <property type="protein sequence ID" value="KXN98700.1"/>
    <property type="molecule type" value="Genomic_DNA"/>
</dbReference>
<organism evidence="3 4">
    <name type="scientific">Aequorivita aquimaris</name>
    <dbReference type="NCBI Taxonomy" id="1548749"/>
    <lineage>
        <taxon>Bacteria</taxon>
        <taxon>Pseudomonadati</taxon>
        <taxon>Bacteroidota</taxon>
        <taxon>Flavobacteriia</taxon>
        <taxon>Flavobacteriales</taxon>
        <taxon>Flavobacteriaceae</taxon>
        <taxon>Aequorivita</taxon>
    </lineage>
</organism>
<keyword evidence="4" id="KW-1185">Reference proteome</keyword>
<feature type="domain" description="Lipid A biosynthesis N-terminal" evidence="2">
    <location>
        <begin position="130"/>
        <end position="201"/>
    </location>
</feature>
<evidence type="ECO:0000313" key="4">
    <source>
        <dbReference type="Proteomes" id="UP000070138"/>
    </source>
</evidence>
<name>A0A137RGT2_9FLAO</name>
<dbReference type="AlphaFoldDB" id="A0A137RGT2"/>
<dbReference type="GO" id="GO:0016020">
    <property type="term" value="C:membrane"/>
    <property type="evidence" value="ECO:0007669"/>
    <property type="project" value="GOC"/>
</dbReference>
<dbReference type="GO" id="GO:0008915">
    <property type="term" value="F:lipid-A-disaccharide synthase activity"/>
    <property type="evidence" value="ECO:0007669"/>
    <property type="project" value="InterPro"/>
</dbReference>
<feature type="transmembrane region" description="Helical" evidence="1">
    <location>
        <begin position="61"/>
        <end position="78"/>
    </location>
</feature>
<keyword evidence="1" id="KW-0472">Membrane</keyword>
<dbReference type="Proteomes" id="UP000070138">
    <property type="component" value="Unassembled WGS sequence"/>
</dbReference>
<protein>
    <submittedName>
        <fullName evidence="3">Lauroyl acyltransferase</fullName>
    </submittedName>
</protein>
<keyword evidence="3" id="KW-0012">Acyltransferase</keyword>
<keyword evidence="1" id="KW-1133">Transmembrane helix</keyword>
<feature type="transmembrane region" description="Helical" evidence="1">
    <location>
        <begin position="160"/>
        <end position="178"/>
    </location>
</feature>
<reference evidence="4" key="1">
    <citation type="submission" date="2014-10" db="EMBL/GenBank/DDBJ databases">
        <title>Genome sequencing of Vitellibacter sp. D-24.</title>
        <authorList>
            <person name="Thevarajoo S."/>
            <person name="Selvaratnam C."/>
            <person name="Goh K.M."/>
            <person name="Chong C.S."/>
        </authorList>
    </citation>
    <scope>NUCLEOTIDE SEQUENCE [LARGE SCALE GENOMIC DNA]</scope>
    <source>
        <strain evidence="4">D-24</strain>
    </source>
</reference>
<feature type="transmembrane region" description="Helical" evidence="1">
    <location>
        <begin position="127"/>
        <end position="148"/>
    </location>
</feature>
<feature type="transmembrane region" description="Helical" evidence="1">
    <location>
        <begin position="39"/>
        <end position="55"/>
    </location>
</feature>
<dbReference type="Pfam" id="PF07578">
    <property type="entry name" value="LAB_N"/>
    <property type="match status" value="2"/>
</dbReference>
<keyword evidence="1" id="KW-0812">Transmembrane</keyword>
<feature type="transmembrane region" description="Helical" evidence="1">
    <location>
        <begin position="184"/>
        <end position="202"/>
    </location>
</feature>
<evidence type="ECO:0000313" key="3">
    <source>
        <dbReference type="EMBL" id="KXN98700.1"/>
    </source>
</evidence>
<sequence>MSNWIVYSIGFLAQILFSGRLIVQWILSEKSKRIITPSTFWKLSLLASFLLFVYGHLRDDFAIMLGQALTYYIYIRNLQLQGEWQKSPKWLRVFLFIFPILIVVYAYNNGEYDIDKLFRNDAIPLWLLLLGIISQILFTLRFVYQWIVSEKTKTSQLPVGFWRMSVLGASLILTYAIFRKDPVLFVGHIAGLIIYVRNIFIWKKQARYEI</sequence>
<reference evidence="3 4" key="2">
    <citation type="journal article" date="2016" name="Int. J. Syst. Evol. Microbiol.">
        <title>Vitellibacter aquimaris sp. nov., a marine bacterium isolated from seawater.</title>
        <authorList>
            <person name="Thevarajoo S."/>
            <person name="Selvaratnam C."/>
            <person name="Goh K.M."/>
            <person name="Hong K.W."/>
            <person name="Chan X.Y."/>
            <person name="Chan K.G."/>
            <person name="Chong C.S."/>
        </authorList>
    </citation>
    <scope>NUCLEOTIDE SEQUENCE [LARGE SCALE GENOMIC DNA]</scope>
    <source>
        <strain evidence="3 4">D-24</strain>
    </source>
</reference>
<evidence type="ECO:0000256" key="1">
    <source>
        <dbReference type="SAM" id="Phobius"/>
    </source>
</evidence>
<accession>A0A137RGT2</accession>
<keyword evidence="3" id="KW-0808">Transferase</keyword>
<dbReference type="SMART" id="SM01259">
    <property type="entry name" value="LAB_N"/>
    <property type="match status" value="2"/>
</dbReference>
<dbReference type="GO" id="GO:0016746">
    <property type="term" value="F:acyltransferase activity"/>
    <property type="evidence" value="ECO:0007669"/>
    <property type="project" value="UniProtKB-KW"/>
</dbReference>
<feature type="transmembrane region" description="Helical" evidence="1">
    <location>
        <begin position="90"/>
        <end position="107"/>
    </location>
</feature>
<dbReference type="InterPro" id="IPR011499">
    <property type="entry name" value="Lipid_A_biosynth_N"/>
</dbReference>
<dbReference type="OrthoDB" id="9793186at2"/>
<gene>
    <name evidence="3" type="ORF">LS48_09050</name>
</gene>
<dbReference type="Gene3D" id="1.20.1280.290">
    <property type="match status" value="1"/>
</dbReference>
<feature type="domain" description="Lipid A biosynthesis N-terminal" evidence="2">
    <location>
        <begin position="9"/>
        <end position="80"/>
    </location>
</feature>
<dbReference type="STRING" id="1548749.LS48_09050"/>
<proteinExistence type="predicted"/>
<comment type="caution">
    <text evidence="3">The sequence shown here is derived from an EMBL/GenBank/DDBJ whole genome shotgun (WGS) entry which is preliminary data.</text>
</comment>
<dbReference type="PATRIC" id="fig|1548749.3.peg.1907"/>
<dbReference type="RefSeq" id="WP_062622199.1">
    <property type="nucleotide sequence ID" value="NZ_JRWG01000005.1"/>
</dbReference>
<evidence type="ECO:0000259" key="2">
    <source>
        <dbReference type="SMART" id="SM01259"/>
    </source>
</evidence>